<protein>
    <submittedName>
        <fullName evidence="1">Uncharacterized protein</fullName>
    </submittedName>
</protein>
<evidence type="ECO:0000313" key="2">
    <source>
        <dbReference type="Proteomes" id="UP000294588"/>
    </source>
</evidence>
<name>A0AC61QIV5_9BACT</name>
<reference evidence="1" key="1">
    <citation type="submission" date="2019-03" db="EMBL/GenBank/DDBJ databases">
        <title>Candidatus Syntrophosphaera thermopropionivorans: a novel player in syntrophic propionate oxidation during anaerobic digestion.</title>
        <authorList>
            <person name="Dyksma S."/>
        </authorList>
    </citation>
    <scope>NUCLEOTIDE SEQUENCE</scope>
    <source>
        <strain evidence="1">W5</strain>
    </source>
</reference>
<dbReference type="Proteomes" id="UP000294588">
    <property type="component" value="Unassembled WGS sequence"/>
</dbReference>
<evidence type="ECO:0000313" key="1">
    <source>
        <dbReference type="EMBL" id="TDF72892.1"/>
    </source>
</evidence>
<dbReference type="EMBL" id="SMOG01000013">
    <property type="protein sequence ID" value="TDF72892.1"/>
    <property type="molecule type" value="Genomic_DNA"/>
</dbReference>
<accession>A0AC61QIV5</accession>
<keyword evidence="2" id="KW-1185">Reference proteome</keyword>
<sequence length="98" mass="11127">MIVYIADGASGLQIIDVSDPYFPVFLDSINPHPNSRIEKCIVHNEQLIISDTNWNELSFYDLINPASPDFVCRYSWNLATDDMVIQNGYLFTGNGYYG</sequence>
<gene>
    <name evidence="1" type="ORF">E0946_04880</name>
</gene>
<organism evidence="1 2">
    <name type="scientific">Candidatus Syntrophosphaera thermopropionivorans</name>
    <dbReference type="NCBI Taxonomy" id="2593015"/>
    <lineage>
        <taxon>Bacteria</taxon>
        <taxon>Pseudomonadati</taxon>
        <taxon>Candidatus Cloacimonadota</taxon>
        <taxon>Candidatus Cloacimonadia</taxon>
        <taxon>Candidatus Cloacimonadales</taxon>
        <taxon>Candidatus Cloacimonadaceae</taxon>
        <taxon>Candidatus Syntrophosphaera</taxon>
    </lineage>
</organism>
<comment type="caution">
    <text evidence="1">The sequence shown here is derived from an EMBL/GenBank/DDBJ whole genome shotgun (WGS) entry which is preliminary data.</text>
</comment>
<proteinExistence type="predicted"/>